<name>G0T5C7_IRV9</name>
<evidence type="ECO:0000313" key="1">
    <source>
        <dbReference type="EMBL" id="ADO00445.1"/>
    </source>
</evidence>
<evidence type="ECO:0000313" key="2">
    <source>
        <dbReference type="Proteomes" id="UP000112896"/>
    </source>
</evidence>
<dbReference type="GeneID" id="10963823"/>
<organismHost>
    <name type="scientific">Wiseana cervinata</name>
    <dbReference type="NCBI Taxonomy" id="107013"/>
</organismHost>
<dbReference type="RefSeq" id="YP_004732884.1">
    <property type="nucleotide sequence ID" value="NC_015780.1"/>
</dbReference>
<dbReference type="Pfam" id="PF19162">
    <property type="entry name" value="DUF5844"/>
    <property type="match status" value="1"/>
</dbReference>
<dbReference type="InterPro" id="IPR043888">
    <property type="entry name" value="DUF5844"/>
</dbReference>
<dbReference type="Proteomes" id="UP000112896">
    <property type="component" value="Segment"/>
</dbReference>
<dbReference type="KEGG" id="vg:10963823"/>
<accession>G0T5C7</accession>
<organism evidence="1 2">
    <name type="scientific">Wiseana iridescent virus</name>
    <name type="common">WIV</name>
    <name type="synonym">Insect iridescent virus type 9</name>
    <dbReference type="NCBI Taxonomy" id="68347"/>
    <lineage>
        <taxon>Viruses</taxon>
        <taxon>Varidnaviria</taxon>
        <taxon>Bamfordvirae</taxon>
        <taxon>Nucleocytoviricota</taxon>
        <taxon>Megaviricetes</taxon>
        <taxon>Pimascovirales</taxon>
        <taxon>Pimascovirales incertae sedis</taxon>
        <taxon>Iridoviridae</taxon>
        <taxon>Betairidovirinae</taxon>
        <taxon>Chloriridovirus</taxon>
        <taxon>Chloriridovirus wiseana1</taxon>
        <taxon>Invertebrate iridescent virus 9</taxon>
    </lineage>
</organism>
<reference evidence="1 2" key="1">
    <citation type="journal article" date="2011" name="J. Virol.">
        <title>Genomic and proteomic analysis of invertebrate iridovirus type 9.</title>
        <authorList>
            <person name="Wong C.K."/>
            <person name="Young V.L."/>
            <person name="Kleffmann T."/>
            <person name="Ward V.K."/>
        </authorList>
    </citation>
    <scope>NUCLEOTIDE SEQUENCE [LARGE SCALE GENOMIC DNA]</scope>
</reference>
<keyword evidence="2" id="KW-1185">Reference proteome</keyword>
<sequence length="167" mass="19044">MKTITNSSVLPNKMEKQWRKSPSILAPLGSFLNPFKTSNLSVCGGHNSQTEDAFKKGCKNQLLLSILRDKLYYISHPSVSNLECSINLSVCEMFSHSAFEDTVQEILTLANFNPKQIELKEKNFTLLFKEVAAIKLLNLIFKDNSDHALYPIYLKWIDGSEWMKIIN</sequence>
<proteinExistence type="predicted"/>
<dbReference type="EMBL" id="GQ918152">
    <property type="protein sequence ID" value="ADO00445.1"/>
    <property type="molecule type" value="Genomic_DNA"/>
</dbReference>
<protein>
    <submittedName>
        <fullName evidence="1">Uncharacterized protein</fullName>
    </submittedName>
</protein>